<dbReference type="KEGG" id="fwa:DCMF_05395"/>
<accession>A0A3G1L155</accession>
<dbReference type="InterPro" id="IPR050490">
    <property type="entry name" value="Bact_solute-bd_prot1"/>
</dbReference>
<dbReference type="Pfam" id="PF13416">
    <property type="entry name" value="SBP_bac_8"/>
    <property type="match status" value="1"/>
</dbReference>
<evidence type="ECO:0000313" key="1">
    <source>
        <dbReference type="EMBL" id="ATW28374.1"/>
    </source>
</evidence>
<dbReference type="Proteomes" id="UP000323521">
    <property type="component" value="Chromosome"/>
</dbReference>
<keyword evidence="2" id="KW-1185">Reference proteome</keyword>
<dbReference type="PANTHER" id="PTHR43649">
    <property type="entry name" value="ARABINOSE-BINDING PROTEIN-RELATED"/>
    <property type="match status" value="1"/>
</dbReference>
<dbReference type="Gene3D" id="3.40.190.10">
    <property type="entry name" value="Periplasmic binding protein-like II"/>
    <property type="match status" value="1"/>
</dbReference>
<dbReference type="EMBL" id="CP017634">
    <property type="protein sequence ID" value="ATW28374.1"/>
    <property type="molecule type" value="Genomic_DNA"/>
</dbReference>
<dbReference type="AlphaFoldDB" id="A0A3G1L155"/>
<dbReference type="PROSITE" id="PS51257">
    <property type="entry name" value="PROKAR_LIPOPROTEIN"/>
    <property type="match status" value="1"/>
</dbReference>
<protein>
    <submittedName>
        <fullName evidence="1">ABC transporter substrate-binding protein</fullName>
    </submittedName>
</protein>
<dbReference type="InterPro" id="IPR006059">
    <property type="entry name" value="SBP"/>
</dbReference>
<organism evidence="1 2">
    <name type="scientific">Formimonas warabiya</name>
    <dbReference type="NCBI Taxonomy" id="1761012"/>
    <lineage>
        <taxon>Bacteria</taxon>
        <taxon>Bacillati</taxon>
        <taxon>Bacillota</taxon>
        <taxon>Clostridia</taxon>
        <taxon>Eubacteriales</taxon>
        <taxon>Peptococcaceae</taxon>
        <taxon>Candidatus Formimonas</taxon>
    </lineage>
</organism>
<proteinExistence type="predicted"/>
<dbReference type="RefSeq" id="WP_148137750.1">
    <property type="nucleotide sequence ID" value="NZ_CP017634.1"/>
</dbReference>
<evidence type="ECO:0000313" key="2">
    <source>
        <dbReference type="Proteomes" id="UP000323521"/>
    </source>
</evidence>
<dbReference type="SUPFAM" id="SSF53850">
    <property type="entry name" value="Periplasmic binding protein-like II"/>
    <property type="match status" value="1"/>
</dbReference>
<name>A0A3G1L155_FORW1</name>
<reference evidence="1 2" key="1">
    <citation type="submission" date="2016-10" db="EMBL/GenBank/DDBJ databases">
        <title>Complete Genome Sequence of Peptococcaceae strain DCMF.</title>
        <authorList>
            <person name="Edwards R.J."/>
            <person name="Holland S.I."/>
            <person name="Deshpande N.P."/>
            <person name="Wong Y.K."/>
            <person name="Ertan H."/>
            <person name="Manefield M."/>
            <person name="Russell T.L."/>
            <person name="Lee M.J."/>
        </authorList>
    </citation>
    <scope>NUCLEOTIDE SEQUENCE [LARGE SCALE GENOMIC DNA]</scope>
    <source>
        <strain evidence="1 2">DCMF</strain>
    </source>
</reference>
<dbReference type="CDD" id="cd14748">
    <property type="entry name" value="PBP2_UgpB"/>
    <property type="match status" value="1"/>
</dbReference>
<dbReference type="OrthoDB" id="9795467at2"/>
<gene>
    <name evidence="1" type="ORF">DCMF_05395</name>
</gene>
<dbReference type="PANTHER" id="PTHR43649:SF12">
    <property type="entry name" value="DIACETYLCHITOBIOSE BINDING PROTEIN DASA"/>
    <property type="match status" value="1"/>
</dbReference>
<sequence>MRRKAKSLIWLGLAVTLGLLVSCVYHPIESKKKAEPDVIKIEFWYGLSGYLGELMKEIIDDFNQQQTGVQVIGVAQGSYEETAQALRAAIVRQKPPAAVLLEDQRMQFFANIGALSPLDSYIHADQDFHQEDFVDSFLSQGEFHGVTYALPMYGTTQVLYYRKDLFAQGGVDPEMLGTWEGLAEAAKKLTKVNGQEVLVYGWEPMQGPENLIDAAISRGGKFLSADGKTVTIDGPAWIEAWEFFRKAIHEAKVMKVNYGGNGWEYWYATIHDVMQGRAAGYTGSSGDQGDLDFNIIGAHIQPAWKGYEGYPRAVAHARAIGIPDIIPEEQKEAAFQWIKYITSTEVTARWSMQTGYLPVRESAMDTESYRKFTRDNPQIMIPYQQTKLATRMFFDPTGGKIYEALKVAAEKVEIHNIPAQTALKEAKEKSQRELDKVLAGGDSH</sequence>